<proteinExistence type="predicted"/>
<accession>A0AAD7X8C2</accession>
<evidence type="ECO:0000313" key="2">
    <source>
        <dbReference type="Proteomes" id="UP001215151"/>
    </source>
</evidence>
<gene>
    <name evidence="1" type="ORF">ONZ51_g8798</name>
</gene>
<dbReference type="EMBL" id="JAPEVG010000277">
    <property type="protein sequence ID" value="KAJ8469714.1"/>
    <property type="molecule type" value="Genomic_DNA"/>
</dbReference>
<reference evidence="1" key="1">
    <citation type="submission" date="2022-11" db="EMBL/GenBank/DDBJ databases">
        <title>Genome Sequence of Cubamyces cubensis.</title>
        <authorList>
            <person name="Buettner E."/>
        </authorList>
    </citation>
    <scope>NUCLEOTIDE SEQUENCE</scope>
    <source>
        <strain evidence="1">MPL-01</strain>
    </source>
</reference>
<organism evidence="1 2">
    <name type="scientific">Trametes cubensis</name>
    <dbReference type="NCBI Taxonomy" id="1111947"/>
    <lineage>
        <taxon>Eukaryota</taxon>
        <taxon>Fungi</taxon>
        <taxon>Dikarya</taxon>
        <taxon>Basidiomycota</taxon>
        <taxon>Agaricomycotina</taxon>
        <taxon>Agaricomycetes</taxon>
        <taxon>Polyporales</taxon>
        <taxon>Polyporaceae</taxon>
        <taxon>Trametes</taxon>
    </lineage>
</organism>
<dbReference type="AlphaFoldDB" id="A0AAD7X8C2"/>
<comment type="caution">
    <text evidence="1">The sequence shown here is derived from an EMBL/GenBank/DDBJ whole genome shotgun (WGS) entry which is preliminary data.</text>
</comment>
<dbReference type="Proteomes" id="UP001215151">
    <property type="component" value="Unassembled WGS sequence"/>
</dbReference>
<protein>
    <submittedName>
        <fullName evidence="1">Uncharacterized protein</fullName>
    </submittedName>
</protein>
<name>A0AAD7X8C2_9APHY</name>
<keyword evidence="2" id="KW-1185">Reference proteome</keyword>
<evidence type="ECO:0000313" key="1">
    <source>
        <dbReference type="EMBL" id="KAJ8469714.1"/>
    </source>
</evidence>
<sequence length="95" mass="10932">MLPGRTRVIADRLPADAGRLDALRLSRRLRFTAHAELRLSSSSRERRLFLQDPDAVTIPGRSGNPGWIFRQANVRKREMRHALRKEDDVDLMRAA</sequence>